<reference evidence="2" key="2">
    <citation type="journal article" date="2024" name="Arch. Virol.">
        <title>Probing of plant transcriptomes reveals the hidden genetic diversity of the family Secoviridae.</title>
        <authorList>
            <person name="Sidharthan V.K."/>
            <person name="Reddy V."/>
            <person name="Kiran G."/>
            <person name="Rajeswari V."/>
            <person name="Baranwal V.K."/>
            <person name="Kumar M.K."/>
            <person name="Kumar K.S."/>
        </authorList>
    </citation>
    <scope>NUCLEOTIDE SEQUENCE</scope>
    <source>
        <strain evidence="2">Lop mir</strain>
    </source>
</reference>
<feature type="region of interest" description="Disordered" evidence="1">
    <location>
        <begin position="185"/>
        <end position="207"/>
    </location>
</feature>
<accession>A0AAT9JHN1</accession>
<protein>
    <submittedName>
        <fullName evidence="2">Uncharacterized protein</fullName>
    </submittedName>
</protein>
<name>A0AAT9JHN1_9SECO</name>
<sequence>MSFINNLEISSELSALKSKVEQLEWICDASVSNSLLGSSPTLSFIGRDSATGAERTYISVKWTHSVPQVLGHTIYSGRWTVSGVHLSGLLVEQACRLAATRSVLPGLVAKSKLHPDLAKLKKEFAEQSSLCDNLRAELDSRNKELHRLGEKLSQQADQLVALQAQNEELAQQISRLRERETKLLAEQPVPSSLLPQPVPTSSKNDDLFKFWAETPEAG</sequence>
<reference evidence="2" key="1">
    <citation type="submission" date="2023-11" db="EMBL/GenBank/DDBJ databases">
        <authorList>
            <person name="Sidharthan V.K."/>
            <person name="Reddy V."/>
            <person name="Kiran G."/>
            <person name="Rajeswari V."/>
            <person name="Baranwal V.K."/>
        </authorList>
    </citation>
    <scope>NUCLEOTIDE SEQUENCE</scope>
    <source>
        <strain evidence="2">Lop mir</strain>
    </source>
</reference>
<dbReference type="SUPFAM" id="SSF144284">
    <property type="entry name" value="Sec2 N-terminal region"/>
    <property type="match status" value="1"/>
</dbReference>
<evidence type="ECO:0000313" key="2">
    <source>
        <dbReference type="EMBL" id="DBA54804.1"/>
    </source>
</evidence>
<organism evidence="2">
    <name type="scientific">Lophophytum mirabile torradovirus</name>
    <dbReference type="NCBI Taxonomy" id="3115801"/>
    <lineage>
        <taxon>Viruses</taxon>
        <taxon>Riboviria</taxon>
        <taxon>Orthornavirae</taxon>
        <taxon>Pisuviricota</taxon>
        <taxon>Pisoniviricetes</taxon>
        <taxon>Picornavirales</taxon>
        <taxon>Secoviridae</taxon>
        <taxon>Torradovirus</taxon>
    </lineage>
</organism>
<dbReference type="EMBL" id="BK065134">
    <property type="protein sequence ID" value="DBA54804.1"/>
    <property type="molecule type" value="Genomic_RNA"/>
</dbReference>
<proteinExistence type="predicted"/>
<evidence type="ECO:0000256" key="1">
    <source>
        <dbReference type="SAM" id="MobiDB-lite"/>
    </source>
</evidence>